<evidence type="ECO:0000313" key="3">
    <source>
        <dbReference type="Proteomes" id="UP000585474"/>
    </source>
</evidence>
<gene>
    <name evidence="2" type="ORF">Acr_00g0062160</name>
</gene>
<feature type="compositionally biased region" description="Basic and acidic residues" evidence="1">
    <location>
        <begin position="104"/>
        <end position="120"/>
    </location>
</feature>
<dbReference type="OrthoDB" id="1750978at2759"/>
<organism evidence="2 3">
    <name type="scientific">Actinidia rufa</name>
    <dbReference type="NCBI Taxonomy" id="165716"/>
    <lineage>
        <taxon>Eukaryota</taxon>
        <taxon>Viridiplantae</taxon>
        <taxon>Streptophyta</taxon>
        <taxon>Embryophyta</taxon>
        <taxon>Tracheophyta</taxon>
        <taxon>Spermatophyta</taxon>
        <taxon>Magnoliopsida</taxon>
        <taxon>eudicotyledons</taxon>
        <taxon>Gunneridae</taxon>
        <taxon>Pentapetalae</taxon>
        <taxon>asterids</taxon>
        <taxon>Ericales</taxon>
        <taxon>Actinidiaceae</taxon>
        <taxon>Actinidia</taxon>
    </lineage>
</organism>
<name>A0A7J0DP44_9ERIC</name>
<feature type="compositionally biased region" description="Low complexity" evidence="1">
    <location>
        <begin position="269"/>
        <end position="285"/>
    </location>
</feature>
<feature type="region of interest" description="Disordered" evidence="1">
    <location>
        <begin position="440"/>
        <end position="470"/>
    </location>
</feature>
<dbReference type="Proteomes" id="UP000585474">
    <property type="component" value="Unassembled WGS sequence"/>
</dbReference>
<feature type="compositionally biased region" description="Basic and acidic residues" evidence="1">
    <location>
        <begin position="444"/>
        <end position="464"/>
    </location>
</feature>
<feature type="compositionally biased region" description="Low complexity" evidence="1">
    <location>
        <begin position="134"/>
        <end position="150"/>
    </location>
</feature>
<sequence length="470" mass="51192">MADEVAQLSSSPKDNPPGPEGSPSISVPPMIERENNIMTQGELERFRESYSIPSNVQIRLPEANKTIAPTRPGEVAFFEATFHTGDNDEDISVGGAAPVASDEGESHHSRDEPRQGDHSQDGSATRGKVQPIISGLELGGSSSSSSSRSEAWLDPRLPSSSDQTKIILKKFAQMVEGCKWSSPAAKSTPAKGVHGSVRFELNQTKPMRTGWFGSRFFRVFCAPLTPAAKGVVVGEKCPKEEVPDILPSKDLNGKGAMPLPEAKQKAKSKATSSVAVSKGAKSVAAPREGTSAKPGDILGPNASMMENLAVAEKLLEGLIPPFDRKEVVVLASSFIGQGRELRDGAMIQYARAESVGTEMARAQQRATKLEGLMVELSVWEQRATEELKKMKEEWDATVEAVEFTASRYFDEGFDFYKRQISHFHLDLDILAMRIDADLLEEEKDGEKEGEKEEEKEKHDGEKGDTSLLFS</sequence>
<evidence type="ECO:0000313" key="2">
    <source>
        <dbReference type="EMBL" id="GFS39304.1"/>
    </source>
</evidence>
<proteinExistence type="predicted"/>
<dbReference type="EMBL" id="BJWL01000327">
    <property type="protein sequence ID" value="GFS39304.1"/>
    <property type="molecule type" value="Genomic_DNA"/>
</dbReference>
<feature type="region of interest" description="Disordered" evidence="1">
    <location>
        <begin position="86"/>
        <end position="158"/>
    </location>
</feature>
<dbReference type="AlphaFoldDB" id="A0A7J0DP44"/>
<comment type="caution">
    <text evidence="2">The sequence shown here is derived from an EMBL/GenBank/DDBJ whole genome shotgun (WGS) entry which is preliminary data.</text>
</comment>
<evidence type="ECO:0000256" key="1">
    <source>
        <dbReference type="SAM" id="MobiDB-lite"/>
    </source>
</evidence>
<protein>
    <submittedName>
        <fullName evidence="2">Uncharacterized protein</fullName>
    </submittedName>
</protein>
<keyword evidence="3" id="KW-1185">Reference proteome</keyword>
<reference evidence="3" key="1">
    <citation type="submission" date="2019-07" db="EMBL/GenBank/DDBJ databases">
        <title>De Novo Assembly of kiwifruit Actinidia rufa.</title>
        <authorList>
            <person name="Sugita-Konishi S."/>
            <person name="Sato K."/>
            <person name="Mori E."/>
            <person name="Abe Y."/>
            <person name="Kisaki G."/>
            <person name="Hamano K."/>
            <person name="Suezawa K."/>
            <person name="Otani M."/>
            <person name="Fukuda T."/>
            <person name="Manabe T."/>
            <person name="Gomi K."/>
            <person name="Tabuchi M."/>
            <person name="Akimitsu K."/>
            <person name="Kataoka I."/>
        </authorList>
    </citation>
    <scope>NUCLEOTIDE SEQUENCE [LARGE SCALE GENOMIC DNA]</scope>
    <source>
        <strain evidence="3">cv. Fuchu</strain>
    </source>
</reference>
<feature type="region of interest" description="Disordered" evidence="1">
    <location>
        <begin position="244"/>
        <end position="298"/>
    </location>
</feature>
<feature type="region of interest" description="Disordered" evidence="1">
    <location>
        <begin position="1"/>
        <end position="30"/>
    </location>
</feature>
<accession>A0A7J0DP44</accession>